<feature type="compositionally biased region" description="Acidic residues" evidence="1">
    <location>
        <begin position="15"/>
        <end position="24"/>
    </location>
</feature>
<feature type="compositionally biased region" description="Acidic residues" evidence="1">
    <location>
        <begin position="32"/>
        <end position="43"/>
    </location>
</feature>
<reference evidence="2 3" key="1">
    <citation type="submission" date="2018-03" db="EMBL/GenBank/DDBJ databases">
        <title>Genomic Encyclopedia of Archaeal and Bacterial Type Strains, Phase II (KMG-II): from individual species to whole genera.</title>
        <authorList>
            <person name="Goeker M."/>
        </authorList>
    </citation>
    <scope>NUCLEOTIDE SEQUENCE [LARGE SCALE GENOMIC DNA]</scope>
    <source>
        <strain evidence="2 3">DSM 43146</strain>
    </source>
</reference>
<dbReference type="AlphaFoldDB" id="A0A2T0K319"/>
<evidence type="ECO:0000256" key="1">
    <source>
        <dbReference type="SAM" id="MobiDB-lite"/>
    </source>
</evidence>
<feature type="region of interest" description="Disordered" evidence="1">
    <location>
        <begin position="1"/>
        <end position="59"/>
    </location>
</feature>
<evidence type="ECO:0000313" key="3">
    <source>
        <dbReference type="Proteomes" id="UP000239415"/>
    </source>
</evidence>
<sequence length="59" mass="6359">MGRRDGQTPCMEPIGDPDETTGDFAEEHESTEVEQEEGDDGEPESPGRFTGGLDHEGPP</sequence>
<accession>A0A2T0K319</accession>
<evidence type="ECO:0000313" key="2">
    <source>
        <dbReference type="EMBL" id="PRX17225.1"/>
    </source>
</evidence>
<comment type="caution">
    <text evidence="2">The sequence shown here is derived from an EMBL/GenBank/DDBJ whole genome shotgun (WGS) entry which is preliminary data.</text>
</comment>
<proteinExistence type="predicted"/>
<name>A0A2T0K319_9ACTN</name>
<dbReference type="Proteomes" id="UP000239415">
    <property type="component" value="Unassembled WGS sequence"/>
</dbReference>
<keyword evidence="3" id="KW-1185">Reference proteome</keyword>
<protein>
    <submittedName>
        <fullName evidence="2">Uncharacterized protein</fullName>
    </submittedName>
</protein>
<gene>
    <name evidence="2" type="ORF">CLV67_1161</name>
</gene>
<dbReference type="EMBL" id="PVMZ01000016">
    <property type="protein sequence ID" value="PRX17225.1"/>
    <property type="molecule type" value="Genomic_DNA"/>
</dbReference>
<organism evidence="2 3">
    <name type="scientific">Actinoplanes italicus</name>
    <dbReference type="NCBI Taxonomy" id="113567"/>
    <lineage>
        <taxon>Bacteria</taxon>
        <taxon>Bacillati</taxon>
        <taxon>Actinomycetota</taxon>
        <taxon>Actinomycetes</taxon>
        <taxon>Micromonosporales</taxon>
        <taxon>Micromonosporaceae</taxon>
        <taxon>Actinoplanes</taxon>
    </lineage>
</organism>